<feature type="compositionally biased region" description="Low complexity" evidence="10">
    <location>
        <begin position="418"/>
        <end position="436"/>
    </location>
</feature>
<evidence type="ECO:0000256" key="4">
    <source>
        <dbReference type="ARBA" id="ARBA00022475"/>
    </source>
</evidence>
<dbReference type="AlphaFoldDB" id="A0A1B7VKT6"/>
<dbReference type="SUPFAM" id="SSF74653">
    <property type="entry name" value="TolA/TonB C-terminal domain"/>
    <property type="match status" value="1"/>
</dbReference>
<dbReference type="EMBL" id="LJOY01000079">
    <property type="protein sequence ID" value="OBQ20128.1"/>
    <property type="molecule type" value="Genomic_DNA"/>
</dbReference>
<organism evidence="13 14">
    <name type="scientific">Aphanizomenon flos-aquae LD13</name>
    <dbReference type="NCBI Taxonomy" id="1710894"/>
    <lineage>
        <taxon>Bacteria</taxon>
        <taxon>Bacillati</taxon>
        <taxon>Cyanobacteriota</taxon>
        <taxon>Cyanophyceae</taxon>
        <taxon>Nostocales</taxon>
        <taxon>Aphanizomenonaceae</taxon>
        <taxon>Aphanizomenon</taxon>
    </lineage>
</organism>
<feature type="transmembrane region" description="Helical" evidence="11">
    <location>
        <begin position="21"/>
        <end position="41"/>
    </location>
</feature>
<evidence type="ECO:0000256" key="2">
    <source>
        <dbReference type="ARBA" id="ARBA00006555"/>
    </source>
</evidence>
<feature type="compositionally biased region" description="Polar residues" evidence="10">
    <location>
        <begin position="113"/>
        <end position="133"/>
    </location>
</feature>
<evidence type="ECO:0000256" key="3">
    <source>
        <dbReference type="ARBA" id="ARBA00022448"/>
    </source>
</evidence>
<feature type="region of interest" description="Disordered" evidence="10">
    <location>
        <begin position="326"/>
        <end position="436"/>
    </location>
</feature>
<dbReference type="Pfam" id="PF03544">
    <property type="entry name" value="TonB_C"/>
    <property type="match status" value="1"/>
</dbReference>
<dbReference type="PATRIC" id="fig|1710894.3.peg.2486"/>
<dbReference type="PANTHER" id="PTHR33446:SF2">
    <property type="entry name" value="PROTEIN TONB"/>
    <property type="match status" value="1"/>
</dbReference>
<evidence type="ECO:0000313" key="13">
    <source>
        <dbReference type="EMBL" id="OBQ20128.1"/>
    </source>
</evidence>
<evidence type="ECO:0000256" key="1">
    <source>
        <dbReference type="ARBA" id="ARBA00004383"/>
    </source>
</evidence>
<evidence type="ECO:0000256" key="10">
    <source>
        <dbReference type="SAM" id="MobiDB-lite"/>
    </source>
</evidence>
<dbReference type="Gene3D" id="3.30.1150.10">
    <property type="match status" value="1"/>
</dbReference>
<dbReference type="GO" id="GO:0015031">
    <property type="term" value="P:protein transport"/>
    <property type="evidence" value="ECO:0007669"/>
    <property type="project" value="UniProtKB-KW"/>
</dbReference>
<comment type="similarity">
    <text evidence="2">Belongs to the TonB family.</text>
</comment>
<feature type="compositionally biased region" description="Polar residues" evidence="10">
    <location>
        <begin position="148"/>
        <end position="164"/>
    </location>
</feature>
<evidence type="ECO:0000256" key="7">
    <source>
        <dbReference type="ARBA" id="ARBA00022927"/>
    </source>
</evidence>
<proteinExistence type="inferred from homology"/>
<sequence length="436" mass="46930">MGLSTFIIQQREKEAEALKTFLCYSLMASVALHIGVLALSINRFFLRVPEVREEPIEVTILETVPQKVVEPLVKTKLLPKINSDAGGGNQGGGISIPTKTAISIIKSSVAPVTKQNPPKTSNNFITKQSQILTSPEPRTAPKPVKINPTENTSSEPTIRTNPVKTNPIEKLDENSNNLASTPPQANTKTADIPHNSTTSTQLPQNINSLNNLGDRLGNNLDKDTGVGKGSGNGVGTGVGKGSGNGVGNEIGNKQKPESTPVATATKPPKENGSTLNRADCIQCKIKYPDRARRRGAEGNPEVSINTDLNGNVTQVRLIRSSGDRELDEAAQKAAQEWKLTPTEGGREGVKASVNFAIKGTQRHRQLQERQTKKEREVAKKKPEKETFTSNSVESSQGNQRKTTPIITDVPTENTTRRNPASAPSESKSSTESNSDL</sequence>
<evidence type="ECO:0000256" key="11">
    <source>
        <dbReference type="SAM" id="Phobius"/>
    </source>
</evidence>
<feature type="compositionally biased region" description="Gly residues" evidence="10">
    <location>
        <begin position="226"/>
        <end position="248"/>
    </location>
</feature>
<protein>
    <submittedName>
        <fullName evidence="13">Energy transducer TonB</fullName>
    </submittedName>
</protein>
<dbReference type="Proteomes" id="UP000092382">
    <property type="component" value="Unassembled WGS sequence"/>
</dbReference>
<dbReference type="InterPro" id="IPR006260">
    <property type="entry name" value="TonB/TolA_C"/>
</dbReference>
<keyword evidence="6 11" id="KW-0812">Transmembrane</keyword>
<dbReference type="GO" id="GO:0005886">
    <property type="term" value="C:plasma membrane"/>
    <property type="evidence" value="ECO:0007669"/>
    <property type="project" value="UniProtKB-SubCell"/>
</dbReference>
<accession>A0A1B7VKT6</accession>
<evidence type="ECO:0000256" key="8">
    <source>
        <dbReference type="ARBA" id="ARBA00022989"/>
    </source>
</evidence>
<keyword evidence="9 11" id="KW-0472">Membrane</keyword>
<dbReference type="NCBIfam" id="TIGR01352">
    <property type="entry name" value="tonB_Cterm"/>
    <property type="match status" value="1"/>
</dbReference>
<dbReference type="GO" id="GO:0055085">
    <property type="term" value="P:transmembrane transport"/>
    <property type="evidence" value="ECO:0007669"/>
    <property type="project" value="InterPro"/>
</dbReference>
<dbReference type="STRING" id="1803587.GCA_001593825_01807"/>
<dbReference type="InterPro" id="IPR037682">
    <property type="entry name" value="TonB_C"/>
</dbReference>
<gene>
    <name evidence="13" type="ORF">AN481_17285</name>
</gene>
<keyword evidence="4" id="KW-1003">Cell membrane</keyword>
<dbReference type="PROSITE" id="PS52015">
    <property type="entry name" value="TONB_CTD"/>
    <property type="match status" value="1"/>
</dbReference>
<feature type="compositionally biased region" description="Low complexity" evidence="10">
    <location>
        <begin position="209"/>
        <end position="219"/>
    </location>
</feature>
<evidence type="ECO:0000256" key="9">
    <source>
        <dbReference type="ARBA" id="ARBA00023136"/>
    </source>
</evidence>
<name>A0A1B7VKT6_APHFL</name>
<feature type="compositionally biased region" description="Polar residues" evidence="10">
    <location>
        <begin position="387"/>
        <end position="417"/>
    </location>
</feature>
<dbReference type="InterPro" id="IPR051045">
    <property type="entry name" value="TonB-dependent_transducer"/>
</dbReference>
<keyword evidence="5" id="KW-0997">Cell inner membrane</keyword>
<reference evidence="13 14" key="1">
    <citation type="submission" date="2015-09" db="EMBL/GenBank/DDBJ databases">
        <title>Whole genome shotgun sequence assembly of Aphanizomenon flos-aquae UKL13.</title>
        <authorList>
            <person name="Driscoll C."/>
        </authorList>
    </citation>
    <scope>NUCLEOTIDE SEQUENCE [LARGE SCALE GENOMIC DNA]</scope>
    <source>
        <strain evidence="13">MDT13</strain>
    </source>
</reference>
<keyword evidence="7" id="KW-0653">Protein transport</keyword>
<evidence type="ECO:0000256" key="6">
    <source>
        <dbReference type="ARBA" id="ARBA00022692"/>
    </source>
</evidence>
<keyword evidence="3" id="KW-0813">Transport</keyword>
<feature type="compositionally biased region" description="Polar residues" evidence="10">
    <location>
        <begin position="174"/>
        <end position="208"/>
    </location>
</feature>
<evidence type="ECO:0000259" key="12">
    <source>
        <dbReference type="PROSITE" id="PS52015"/>
    </source>
</evidence>
<dbReference type="PANTHER" id="PTHR33446">
    <property type="entry name" value="PROTEIN TONB-RELATED"/>
    <property type="match status" value="1"/>
</dbReference>
<feature type="region of interest" description="Disordered" evidence="10">
    <location>
        <begin position="112"/>
        <end position="275"/>
    </location>
</feature>
<comment type="caution">
    <text evidence="13">The sequence shown here is derived from an EMBL/GenBank/DDBJ whole genome shotgun (WGS) entry which is preliminary data.</text>
</comment>
<evidence type="ECO:0000313" key="14">
    <source>
        <dbReference type="Proteomes" id="UP000092382"/>
    </source>
</evidence>
<evidence type="ECO:0000256" key="5">
    <source>
        <dbReference type="ARBA" id="ARBA00022519"/>
    </source>
</evidence>
<comment type="subcellular location">
    <subcellularLocation>
        <location evidence="1">Cell inner membrane</location>
        <topology evidence="1">Single-pass membrane protein</topology>
        <orientation evidence="1">Periplasmic side</orientation>
    </subcellularLocation>
</comment>
<feature type="domain" description="TonB C-terminal" evidence="12">
    <location>
        <begin position="272"/>
        <end position="364"/>
    </location>
</feature>
<keyword evidence="8 11" id="KW-1133">Transmembrane helix</keyword>
<feature type="compositionally biased region" description="Basic and acidic residues" evidence="10">
    <location>
        <begin position="365"/>
        <end position="386"/>
    </location>
</feature>